<dbReference type="Proteomes" id="UP000226079">
    <property type="component" value="Unassembled WGS sequence"/>
</dbReference>
<dbReference type="PROSITE" id="PS51273">
    <property type="entry name" value="GATASE_TYPE_1"/>
    <property type="match status" value="1"/>
</dbReference>
<dbReference type="RefSeq" id="WP_098461762.1">
    <property type="nucleotide sequence ID" value="NZ_PDJC01000001.1"/>
</dbReference>
<dbReference type="SUPFAM" id="SSF52317">
    <property type="entry name" value="Class I glutamine amidotransferase-like"/>
    <property type="match status" value="1"/>
</dbReference>
<accession>A0A2A9CXL3</accession>
<dbReference type="PANTHER" id="PTHR42695:SF5">
    <property type="entry name" value="GLUTAMINE AMIDOTRANSFERASE YLR126C-RELATED"/>
    <property type="match status" value="1"/>
</dbReference>
<dbReference type="InterPro" id="IPR044992">
    <property type="entry name" value="ChyE-like"/>
</dbReference>
<reference evidence="2 3" key="1">
    <citation type="submission" date="2017-10" db="EMBL/GenBank/DDBJ databases">
        <title>Sequencing the genomes of 1000 actinobacteria strains.</title>
        <authorList>
            <person name="Klenk H.-P."/>
        </authorList>
    </citation>
    <scope>NUCLEOTIDE SEQUENCE [LARGE SCALE GENOMIC DNA]</scope>
    <source>
        <strain evidence="2 3">DSM 15597</strain>
    </source>
</reference>
<dbReference type="InterPro" id="IPR017926">
    <property type="entry name" value="GATASE"/>
</dbReference>
<gene>
    <name evidence="2" type="ORF">ATK74_2990</name>
</gene>
<dbReference type="EMBL" id="PDJC01000001">
    <property type="protein sequence ID" value="PFG18402.1"/>
    <property type="molecule type" value="Genomic_DNA"/>
</dbReference>
<dbReference type="NCBIfam" id="NF005743">
    <property type="entry name" value="PRK07567.1"/>
    <property type="match status" value="1"/>
</dbReference>
<comment type="caution">
    <text evidence="2">The sequence shown here is derived from an EMBL/GenBank/DDBJ whole genome shotgun (WGS) entry which is preliminary data.</text>
</comment>
<evidence type="ECO:0000313" key="3">
    <source>
        <dbReference type="Proteomes" id="UP000226079"/>
    </source>
</evidence>
<dbReference type="PANTHER" id="PTHR42695">
    <property type="entry name" value="GLUTAMINE AMIDOTRANSFERASE YLR126C-RELATED"/>
    <property type="match status" value="1"/>
</dbReference>
<organism evidence="2 3">
    <name type="scientific">Propionicimonas paludicola</name>
    <dbReference type="NCBI Taxonomy" id="185243"/>
    <lineage>
        <taxon>Bacteria</taxon>
        <taxon>Bacillati</taxon>
        <taxon>Actinomycetota</taxon>
        <taxon>Actinomycetes</taxon>
        <taxon>Propionibacteriales</taxon>
        <taxon>Nocardioidaceae</taxon>
        <taxon>Propionicimonas</taxon>
    </lineage>
</organism>
<dbReference type="CDD" id="cd01741">
    <property type="entry name" value="GATase1_1"/>
    <property type="match status" value="1"/>
</dbReference>
<sequence>MKPFLLIATRDHDQAADDEYRSVLRHTGLRADELERLRLEAAPMPSIDLNDYAGILLGGSPFNVSDTEKSPVQLRVEAELGSLLARVIEADVPFLGMCYGIGIMVDALGGVVDQSNGEPVNAAEVRLTEAGRTDPLLAGVGDSFHAFVAHKEGCAVAPSPMVVLGAGAVCPLQVVRIGRHVYATQFHPELDADELAIRMKIYENAGYFAPDEYAALVAQVKASPVDGRQHLLLRNFVALARGHR</sequence>
<dbReference type="GO" id="GO:0005829">
    <property type="term" value="C:cytosol"/>
    <property type="evidence" value="ECO:0007669"/>
    <property type="project" value="TreeGrafter"/>
</dbReference>
<dbReference type="Gene3D" id="3.40.50.880">
    <property type="match status" value="1"/>
</dbReference>
<dbReference type="OrthoDB" id="5196541at2"/>
<dbReference type="Pfam" id="PF00117">
    <property type="entry name" value="GATase"/>
    <property type="match status" value="1"/>
</dbReference>
<dbReference type="AlphaFoldDB" id="A0A2A9CXL3"/>
<evidence type="ECO:0000259" key="1">
    <source>
        <dbReference type="Pfam" id="PF00117"/>
    </source>
</evidence>
<evidence type="ECO:0000313" key="2">
    <source>
        <dbReference type="EMBL" id="PFG18402.1"/>
    </source>
</evidence>
<feature type="domain" description="Glutamine amidotransferase" evidence="1">
    <location>
        <begin position="45"/>
        <end position="191"/>
    </location>
</feature>
<dbReference type="InterPro" id="IPR029062">
    <property type="entry name" value="Class_I_gatase-like"/>
</dbReference>
<protein>
    <submittedName>
        <fullName evidence="2">GMP synthase (Glutamine-hydrolysing)</fullName>
    </submittedName>
</protein>
<keyword evidence="3" id="KW-1185">Reference proteome</keyword>
<name>A0A2A9CXL3_9ACTN</name>
<proteinExistence type="predicted"/>